<evidence type="ECO:0008006" key="4">
    <source>
        <dbReference type="Google" id="ProtNLM"/>
    </source>
</evidence>
<name>A0A517MZM9_9BACT</name>
<feature type="region of interest" description="Disordered" evidence="1">
    <location>
        <begin position="69"/>
        <end position="96"/>
    </location>
</feature>
<proteinExistence type="predicted"/>
<dbReference type="InterPro" id="IPR021660">
    <property type="entry name" value="DUF3253"/>
</dbReference>
<dbReference type="AlphaFoldDB" id="A0A517MZM9"/>
<sequence length="96" mass="10483">MDRSIANTPETFSNEQIAEEILRLVNLRGPKKSICPSEAARHLGGGDYRDIMQQVRDVAAELIQKGDLRATQKGETVDPDEARGPIRLALPEADGA</sequence>
<dbReference type="SUPFAM" id="SSF46785">
    <property type="entry name" value="Winged helix' DNA-binding domain"/>
    <property type="match status" value="1"/>
</dbReference>
<dbReference type="InterPro" id="IPR036388">
    <property type="entry name" value="WH-like_DNA-bd_sf"/>
</dbReference>
<evidence type="ECO:0000313" key="3">
    <source>
        <dbReference type="Proteomes" id="UP000319852"/>
    </source>
</evidence>
<dbReference type="Proteomes" id="UP000319852">
    <property type="component" value="Chromosome"/>
</dbReference>
<accession>A0A517MZM9</accession>
<evidence type="ECO:0000313" key="2">
    <source>
        <dbReference type="EMBL" id="QDT00342.1"/>
    </source>
</evidence>
<dbReference type="EMBL" id="CP036263">
    <property type="protein sequence ID" value="QDT00342.1"/>
    <property type="molecule type" value="Genomic_DNA"/>
</dbReference>
<keyword evidence="3" id="KW-1185">Reference proteome</keyword>
<dbReference type="Gene3D" id="1.10.10.10">
    <property type="entry name" value="Winged helix-like DNA-binding domain superfamily/Winged helix DNA-binding domain"/>
    <property type="match status" value="1"/>
</dbReference>
<organism evidence="2 3">
    <name type="scientific">Adhaeretor mobilis</name>
    <dbReference type="NCBI Taxonomy" id="1930276"/>
    <lineage>
        <taxon>Bacteria</taxon>
        <taxon>Pseudomonadati</taxon>
        <taxon>Planctomycetota</taxon>
        <taxon>Planctomycetia</taxon>
        <taxon>Pirellulales</taxon>
        <taxon>Lacipirellulaceae</taxon>
        <taxon>Adhaeretor</taxon>
    </lineage>
</organism>
<dbReference type="InterPro" id="IPR036390">
    <property type="entry name" value="WH_DNA-bd_sf"/>
</dbReference>
<feature type="compositionally biased region" description="Basic and acidic residues" evidence="1">
    <location>
        <begin position="69"/>
        <end position="84"/>
    </location>
</feature>
<protein>
    <recommendedName>
        <fullName evidence="4">DUF3253 domain-containing protein</fullName>
    </recommendedName>
</protein>
<evidence type="ECO:0000256" key="1">
    <source>
        <dbReference type="SAM" id="MobiDB-lite"/>
    </source>
</evidence>
<dbReference type="RefSeq" id="WP_218932046.1">
    <property type="nucleotide sequence ID" value="NZ_CP036263.1"/>
</dbReference>
<gene>
    <name evidence="2" type="ORF">HG15A2_36780</name>
</gene>
<reference evidence="2 3" key="1">
    <citation type="submission" date="2019-02" db="EMBL/GenBank/DDBJ databases">
        <title>Deep-cultivation of Planctomycetes and their phenomic and genomic characterization uncovers novel biology.</title>
        <authorList>
            <person name="Wiegand S."/>
            <person name="Jogler M."/>
            <person name="Boedeker C."/>
            <person name="Pinto D."/>
            <person name="Vollmers J."/>
            <person name="Rivas-Marin E."/>
            <person name="Kohn T."/>
            <person name="Peeters S.H."/>
            <person name="Heuer A."/>
            <person name="Rast P."/>
            <person name="Oberbeckmann S."/>
            <person name="Bunk B."/>
            <person name="Jeske O."/>
            <person name="Meyerdierks A."/>
            <person name="Storesund J.E."/>
            <person name="Kallscheuer N."/>
            <person name="Luecker S."/>
            <person name="Lage O.M."/>
            <person name="Pohl T."/>
            <person name="Merkel B.J."/>
            <person name="Hornburger P."/>
            <person name="Mueller R.-W."/>
            <person name="Bruemmer F."/>
            <person name="Labrenz M."/>
            <person name="Spormann A.M."/>
            <person name="Op den Camp H."/>
            <person name="Overmann J."/>
            <person name="Amann R."/>
            <person name="Jetten M.S.M."/>
            <person name="Mascher T."/>
            <person name="Medema M.H."/>
            <person name="Devos D.P."/>
            <person name="Kaster A.-K."/>
            <person name="Ovreas L."/>
            <person name="Rohde M."/>
            <person name="Galperin M.Y."/>
            <person name="Jogler C."/>
        </authorList>
    </citation>
    <scope>NUCLEOTIDE SEQUENCE [LARGE SCALE GENOMIC DNA]</scope>
    <source>
        <strain evidence="2 3">HG15A2</strain>
    </source>
</reference>
<dbReference type="Pfam" id="PF11625">
    <property type="entry name" value="DUF3253"/>
    <property type="match status" value="1"/>
</dbReference>
<dbReference type="KEGG" id="amob:HG15A2_36780"/>